<evidence type="ECO:0000256" key="2">
    <source>
        <dbReference type="SAM" id="MobiDB-lite"/>
    </source>
</evidence>
<dbReference type="InterPro" id="IPR010201">
    <property type="entry name" value="HflK"/>
</dbReference>
<protein>
    <recommendedName>
        <fullName evidence="4">Band 7 domain-containing protein</fullName>
    </recommendedName>
</protein>
<proteinExistence type="inferred from homology"/>
<dbReference type="InterPro" id="IPR036013">
    <property type="entry name" value="Band_7/SPFH_dom_sf"/>
</dbReference>
<reference evidence="5" key="1">
    <citation type="submission" date="2018-05" db="EMBL/GenBank/DDBJ databases">
        <authorList>
            <person name="Lanie J.A."/>
            <person name="Ng W.-L."/>
            <person name="Kazmierczak K.M."/>
            <person name="Andrzejewski T.M."/>
            <person name="Davidsen T.M."/>
            <person name="Wayne K.J."/>
            <person name="Tettelin H."/>
            <person name="Glass J.I."/>
            <person name="Rusch D."/>
            <person name="Podicherti R."/>
            <person name="Tsui H.-C.T."/>
            <person name="Winkler M.E."/>
        </authorList>
    </citation>
    <scope>NUCLEOTIDE SEQUENCE</scope>
</reference>
<name>A0A381WJX8_9ZZZZ</name>
<feature type="compositionally biased region" description="Low complexity" evidence="2">
    <location>
        <begin position="1"/>
        <end position="18"/>
    </location>
</feature>
<evidence type="ECO:0000256" key="1">
    <source>
        <dbReference type="ARBA" id="ARBA00006971"/>
    </source>
</evidence>
<keyword evidence="3" id="KW-0472">Membrane</keyword>
<dbReference type="EMBL" id="UINC01012042">
    <property type="protein sequence ID" value="SVA52816.1"/>
    <property type="molecule type" value="Genomic_DNA"/>
</dbReference>
<evidence type="ECO:0000259" key="4">
    <source>
        <dbReference type="Pfam" id="PF01145"/>
    </source>
</evidence>
<sequence>MNLNKNNNDNNPWESGGNNPWGGGSSNNRDLEDSIKKAKEKFGKFKIGGPRNISILIFVALIIWLATGFYRVEPDEQGIELLFGKWNQTTTEPGLHYFFPIPIGKTMTPKVENVRKINVGYRSASELGFSSNSNDRNVLEESLMLTGDQNIVDVNFTVLYKIKDAGKFLFKLRNPETTVKDMSESVMREVVGQRDLEFLLTGGRQEVEQV</sequence>
<keyword evidence="3" id="KW-1133">Transmembrane helix</keyword>
<evidence type="ECO:0000256" key="3">
    <source>
        <dbReference type="SAM" id="Phobius"/>
    </source>
</evidence>
<gene>
    <name evidence="5" type="ORF">METZ01_LOCUS105670</name>
</gene>
<evidence type="ECO:0000313" key="5">
    <source>
        <dbReference type="EMBL" id="SVA52816.1"/>
    </source>
</evidence>
<dbReference type="Pfam" id="PF01145">
    <property type="entry name" value="Band_7"/>
    <property type="match status" value="1"/>
</dbReference>
<dbReference type="GO" id="GO:0016020">
    <property type="term" value="C:membrane"/>
    <property type="evidence" value="ECO:0007669"/>
    <property type="project" value="InterPro"/>
</dbReference>
<dbReference type="InterPro" id="IPR001107">
    <property type="entry name" value="Band_7"/>
</dbReference>
<accession>A0A381WJX8</accession>
<dbReference type="PANTHER" id="PTHR42911:SF1">
    <property type="entry name" value="MODULATOR OF FTSH PROTEASE HFLC"/>
    <property type="match status" value="1"/>
</dbReference>
<dbReference type="Gene3D" id="3.30.479.30">
    <property type="entry name" value="Band 7 domain"/>
    <property type="match status" value="1"/>
</dbReference>
<dbReference type="AlphaFoldDB" id="A0A381WJX8"/>
<organism evidence="5">
    <name type="scientific">marine metagenome</name>
    <dbReference type="NCBI Taxonomy" id="408172"/>
    <lineage>
        <taxon>unclassified sequences</taxon>
        <taxon>metagenomes</taxon>
        <taxon>ecological metagenomes</taxon>
    </lineage>
</organism>
<dbReference type="SUPFAM" id="SSF117892">
    <property type="entry name" value="Band 7/SPFH domain"/>
    <property type="match status" value="1"/>
</dbReference>
<feature type="non-terminal residue" evidence="5">
    <location>
        <position position="210"/>
    </location>
</feature>
<comment type="similarity">
    <text evidence="1">Belongs to the band 7/mec-2 family. HflK subfamily.</text>
</comment>
<dbReference type="PANTHER" id="PTHR42911">
    <property type="entry name" value="MODULATOR OF FTSH PROTEASE HFLC"/>
    <property type="match status" value="1"/>
</dbReference>
<feature type="region of interest" description="Disordered" evidence="2">
    <location>
        <begin position="1"/>
        <end position="30"/>
    </location>
</feature>
<keyword evidence="3" id="KW-0812">Transmembrane</keyword>
<feature type="domain" description="Band 7" evidence="4">
    <location>
        <begin position="71"/>
        <end position="208"/>
    </location>
</feature>
<dbReference type="CDD" id="cd03404">
    <property type="entry name" value="SPFH_HflK"/>
    <property type="match status" value="1"/>
</dbReference>
<feature type="transmembrane region" description="Helical" evidence="3">
    <location>
        <begin position="53"/>
        <end position="72"/>
    </location>
</feature>